<organism evidence="6 7">
    <name type="scientific">Taenia crassiceps</name>
    <dbReference type="NCBI Taxonomy" id="6207"/>
    <lineage>
        <taxon>Eukaryota</taxon>
        <taxon>Metazoa</taxon>
        <taxon>Spiralia</taxon>
        <taxon>Lophotrochozoa</taxon>
        <taxon>Platyhelminthes</taxon>
        <taxon>Cestoda</taxon>
        <taxon>Eucestoda</taxon>
        <taxon>Cyclophyllidea</taxon>
        <taxon>Taeniidae</taxon>
        <taxon>Taenia</taxon>
    </lineage>
</organism>
<evidence type="ECO:0000256" key="1">
    <source>
        <dbReference type="ARBA" id="ARBA00022679"/>
    </source>
</evidence>
<dbReference type="SUPFAM" id="SSF54495">
    <property type="entry name" value="UBC-like"/>
    <property type="match status" value="1"/>
</dbReference>
<evidence type="ECO:0000256" key="3">
    <source>
        <dbReference type="PROSITE-ProRule" id="PRU10133"/>
    </source>
</evidence>
<keyword evidence="7" id="KW-1185">Reference proteome</keyword>
<feature type="active site" description="Glycyl thioester intermediate" evidence="3">
    <location>
        <position position="91"/>
    </location>
</feature>
<dbReference type="InterPro" id="IPR016135">
    <property type="entry name" value="UBQ-conjugating_enzyme/RWD"/>
</dbReference>
<feature type="region of interest" description="Disordered" evidence="4">
    <location>
        <begin position="296"/>
        <end position="320"/>
    </location>
</feature>
<keyword evidence="1" id="KW-0808">Transferase</keyword>
<dbReference type="Gene3D" id="3.10.110.10">
    <property type="entry name" value="Ubiquitin Conjugating Enzyme"/>
    <property type="match status" value="1"/>
</dbReference>
<evidence type="ECO:0000256" key="2">
    <source>
        <dbReference type="ARBA" id="ARBA00022786"/>
    </source>
</evidence>
<dbReference type="EMBL" id="JAKROA010000010">
    <property type="protein sequence ID" value="KAL5104850.1"/>
    <property type="molecule type" value="Genomic_DNA"/>
</dbReference>
<reference evidence="6 7" key="1">
    <citation type="journal article" date="2022" name="Front. Cell. Infect. Microbiol.">
        <title>The Genomes of Two Strains of Taenia crassiceps the Animal Model for the Study of Human Cysticercosis.</title>
        <authorList>
            <person name="Bobes R.J."/>
            <person name="Estrada K."/>
            <person name="Rios-Valencia D.G."/>
            <person name="Calderon-Gallegos A."/>
            <person name="de la Torre P."/>
            <person name="Carrero J.C."/>
            <person name="Sanchez-Flores A."/>
            <person name="Laclette J.P."/>
        </authorList>
    </citation>
    <scope>NUCLEOTIDE SEQUENCE [LARGE SCALE GENOMIC DNA]</scope>
    <source>
        <strain evidence="6">WFUcys</strain>
    </source>
</reference>
<evidence type="ECO:0000256" key="4">
    <source>
        <dbReference type="SAM" id="MobiDB-lite"/>
    </source>
</evidence>
<sequence>MSGPTTQRTFFKDLQQLYRTIETSTDGQATITGIDEMSVRVLLRPKFGTNAHAEFILVVRCTSSYPRSAPEVNFSSPIFHPNIDSMSGSICLSLLNEWQSCHSLLDVVKAMLYLIEHPNFSSANNSLATLEKPEQLASKTARLLAGLPVNGHRFPPNTAWCEWARANGCLPTREEEVDETNEVEAEVKEGAVAKEDESSKTDPANDLKINVITDDAALRDEKSDVDALDGMSIATSDTVPSFAKIRYSIEGVSDHDAAAIEFEEGADGSDKSELETPSEVFDNEACLVSLFDSSATDDEDSYSRKPARGGVRSSSPASSATYSDNYEPYPLMRDCTNCNYEFYTAREIVNVDLAPRWEWNGEMKNLVLLDPMALSPLSPLLNLMRHCVEPRPCLSGVLWMTPLDALSPSYRMPIPERRQQGETEDDDGGGGDNDAYPSAAHLRFLTLTAFLTNWAAWLSRVEAYTVLGTSRFSPALISAPVAAYVLQPLSLGCGQAPLLDLWPLWLLRRLFSLSLRLPQLRLLPSLHSHHHLSFLFPFSELDEV</sequence>
<dbReference type="SMART" id="SM00212">
    <property type="entry name" value="UBCc"/>
    <property type="match status" value="1"/>
</dbReference>
<feature type="domain" description="UBC core" evidence="5">
    <location>
        <begin position="5"/>
        <end position="154"/>
    </location>
</feature>
<evidence type="ECO:0000313" key="6">
    <source>
        <dbReference type="EMBL" id="KAL5104850.1"/>
    </source>
</evidence>
<dbReference type="PANTHER" id="PTHR24067">
    <property type="entry name" value="UBIQUITIN-CONJUGATING ENZYME E2"/>
    <property type="match status" value="1"/>
</dbReference>
<dbReference type="InterPro" id="IPR050113">
    <property type="entry name" value="Ub_conjugating_enzyme"/>
</dbReference>
<dbReference type="InterPro" id="IPR023313">
    <property type="entry name" value="UBQ-conjugating_AS"/>
</dbReference>
<gene>
    <name evidence="6" type="ORF">TcWFU_001816</name>
</gene>
<evidence type="ECO:0000313" key="7">
    <source>
        <dbReference type="Proteomes" id="UP001651158"/>
    </source>
</evidence>
<evidence type="ECO:0000259" key="5">
    <source>
        <dbReference type="PROSITE" id="PS50127"/>
    </source>
</evidence>
<dbReference type="InterPro" id="IPR000608">
    <property type="entry name" value="UBC"/>
</dbReference>
<dbReference type="PROSITE" id="PS00183">
    <property type="entry name" value="UBC_1"/>
    <property type="match status" value="1"/>
</dbReference>
<dbReference type="CDD" id="cd23794">
    <property type="entry name" value="UBCc_UBE2F_UBE2M"/>
    <property type="match status" value="1"/>
</dbReference>
<accession>A0ABR4Q5C8</accession>
<name>A0ABR4Q5C8_9CEST</name>
<protein>
    <submittedName>
        <fullName evidence="6">NEDD8-conjugating enzyme Ubc12-like</fullName>
    </submittedName>
</protein>
<dbReference type="Proteomes" id="UP001651158">
    <property type="component" value="Unassembled WGS sequence"/>
</dbReference>
<proteinExistence type="predicted"/>
<dbReference type="Pfam" id="PF00179">
    <property type="entry name" value="UQ_con"/>
    <property type="match status" value="1"/>
</dbReference>
<comment type="caution">
    <text evidence="6">The sequence shown here is derived from an EMBL/GenBank/DDBJ whole genome shotgun (WGS) entry which is preliminary data.</text>
</comment>
<keyword evidence="2" id="KW-0833">Ubl conjugation pathway</keyword>
<dbReference type="PROSITE" id="PS50127">
    <property type="entry name" value="UBC_2"/>
    <property type="match status" value="1"/>
</dbReference>